<dbReference type="AlphaFoldDB" id="A0A839F3B6"/>
<dbReference type="InterPro" id="IPR021295">
    <property type="entry name" value="DUF2867"/>
</dbReference>
<dbReference type="Proteomes" id="UP000550401">
    <property type="component" value="Unassembled WGS sequence"/>
</dbReference>
<evidence type="ECO:0000313" key="1">
    <source>
        <dbReference type="EMBL" id="MBA8889543.1"/>
    </source>
</evidence>
<keyword evidence="2" id="KW-1185">Reference proteome</keyword>
<reference evidence="1 2" key="1">
    <citation type="submission" date="2020-07" db="EMBL/GenBank/DDBJ databases">
        <title>Genomic Encyclopedia of Type Strains, Phase IV (KMG-V): Genome sequencing to study the core and pangenomes of soil and plant-associated prokaryotes.</title>
        <authorList>
            <person name="Whitman W."/>
        </authorList>
    </citation>
    <scope>NUCLEOTIDE SEQUENCE [LARGE SCALE GENOMIC DNA]</scope>
    <source>
        <strain evidence="1 2">RH2WT43</strain>
    </source>
</reference>
<name>A0A839F3B6_9GAMM</name>
<protein>
    <recommendedName>
        <fullName evidence="3">DUF2867 domain-containing protein</fullName>
    </recommendedName>
</protein>
<sequence>MANEASIPALTEVLPAPVRALLDDASFDPARVATIALSLDAAPTSRLARACASTRRALGRARAFAARWRRTRGFLAASRGACAVRALAAMPAQSLLHEQLDGRDAHDDAFELRIAASALGAVSARATLASILAGFVENHPSGVRRLMSLRNVLVAPFGLRTSSLGCPVSSLLSRAPGPVFAGRFPVFAQRLDAADTWAEVVLGADDRHVAFRTCVAVDLRDGEARCLIGTRVNTRNVFGDLYMAMVDPVHRRYITPALLRHAIEHVARRAHGTGE</sequence>
<dbReference type="RefSeq" id="WP_259393148.1">
    <property type="nucleotide sequence ID" value="NZ_JACGXL010000007.1"/>
</dbReference>
<proteinExistence type="predicted"/>
<organism evidence="1 2">
    <name type="scientific">Dokdonella fugitiva</name>
    <dbReference type="NCBI Taxonomy" id="328517"/>
    <lineage>
        <taxon>Bacteria</taxon>
        <taxon>Pseudomonadati</taxon>
        <taxon>Pseudomonadota</taxon>
        <taxon>Gammaproteobacteria</taxon>
        <taxon>Lysobacterales</taxon>
        <taxon>Rhodanobacteraceae</taxon>
        <taxon>Dokdonella</taxon>
    </lineage>
</organism>
<accession>A0A839F3B6</accession>
<evidence type="ECO:0000313" key="2">
    <source>
        <dbReference type="Proteomes" id="UP000550401"/>
    </source>
</evidence>
<comment type="caution">
    <text evidence="1">The sequence shown here is derived from an EMBL/GenBank/DDBJ whole genome shotgun (WGS) entry which is preliminary data.</text>
</comment>
<evidence type="ECO:0008006" key="3">
    <source>
        <dbReference type="Google" id="ProtNLM"/>
    </source>
</evidence>
<gene>
    <name evidence="1" type="ORF">FHW12_003789</name>
</gene>
<dbReference type="EMBL" id="JACGXL010000007">
    <property type="protein sequence ID" value="MBA8889543.1"/>
    <property type="molecule type" value="Genomic_DNA"/>
</dbReference>
<dbReference type="Pfam" id="PF11066">
    <property type="entry name" value="DUF2867"/>
    <property type="match status" value="1"/>
</dbReference>